<keyword evidence="5 9" id="KW-0862">Zinc</keyword>
<evidence type="ECO:0000256" key="1">
    <source>
        <dbReference type="ARBA" id="ARBA00007174"/>
    </source>
</evidence>
<keyword evidence="4 9" id="KW-0479">Metal-binding</keyword>
<reference evidence="11" key="1">
    <citation type="submission" date="2021-02" db="EMBL/GenBank/DDBJ databases">
        <title>PHA producing bacteria isolated from coastal sediment in Guangdong, Shenzhen.</title>
        <authorList>
            <person name="Zheng W."/>
            <person name="Yu S."/>
            <person name="Huang Y."/>
        </authorList>
    </citation>
    <scope>NUCLEOTIDE SEQUENCE</scope>
    <source>
        <strain evidence="11">TN14-10</strain>
    </source>
</reference>
<dbReference type="EC" id="1.8.4.12" evidence="2 9"/>
<feature type="binding site" evidence="9">
    <location>
        <position position="45"/>
    </location>
    <ligand>
        <name>Zn(2+)</name>
        <dbReference type="ChEBI" id="CHEBI:29105"/>
    </ligand>
</feature>
<dbReference type="NCBIfam" id="TIGR00357">
    <property type="entry name" value="peptide-methionine (R)-S-oxide reductase MsrB"/>
    <property type="match status" value="1"/>
</dbReference>
<dbReference type="InterPro" id="IPR028427">
    <property type="entry name" value="Met_Sox_Rdtase_MsrB"/>
</dbReference>
<name>A0A939DJ03_9GAMM</name>
<keyword evidence="6 9" id="KW-0560">Oxidoreductase</keyword>
<feature type="binding site" evidence="9">
    <location>
        <position position="48"/>
    </location>
    <ligand>
        <name>Zn(2+)</name>
        <dbReference type="ChEBI" id="CHEBI:29105"/>
    </ligand>
</feature>
<feature type="binding site" evidence="9">
    <location>
        <position position="97"/>
    </location>
    <ligand>
        <name>Zn(2+)</name>
        <dbReference type="ChEBI" id="CHEBI:29105"/>
    </ligand>
</feature>
<evidence type="ECO:0000256" key="3">
    <source>
        <dbReference type="ARBA" id="ARBA00021130"/>
    </source>
</evidence>
<dbReference type="HAMAP" id="MF_01400">
    <property type="entry name" value="MsrB"/>
    <property type="match status" value="1"/>
</dbReference>
<protein>
    <recommendedName>
        <fullName evidence="3 9">Peptide methionine sulfoxide reductase MsrB</fullName>
        <ecNumber evidence="2 9">1.8.4.12</ecNumber>
    </recommendedName>
    <alternativeName>
        <fullName evidence="8 9">Peptide-methionine (R)-S-oxide reductase</fullName>
    </alternativeName>
</protein>
<keyword evidence="12" id="KW-1185">Reference proteome</keyword>
<dbReference type="SUPFAM" id="SSF51316">
    <property type="entry name" value="Mss4-like"/>
    <property type="match status" value="1"/>
</dbReference>
<dbReference type="PANTHER" id="PTHR10173">
    <property type="entry name" value="METHIONINE SULFOXIDE REDUCTASE"/>
    <property type="match status" value="1"/>
</dbReference>
<organism evidence="11 12">
    <name type="scientific">Parahaliea mediterranea</name>
    <dbReference type="NCBI Taxonomy" id="651086"/>
    <lineage>
        <taxon>Bacteria</taxon>
        <taxon>Pseudomonadati</taxon>
        <taxon>Pseudomonadota</taxon>
        <taxon>Gammaproteobacteria</taxon>
        <taxon>Cellvibrionales</taxon>
        <taxon>Halieaceae</taxon>
        <taxon>Parahaliea</taxon>
    </lineage>
</organism>
<dbReference type="EMBL" id="JAFKCZ010000019">
    <property type="protein sequence ID" value="MBN7798853.1"/>
    <property type="molecule type" value="Genomic_DNA"/>
</dbReference>
<dbReference type="Gene3D" id="2.170.150.20">
    <property type="entry name" value="Peptide methionine sulfoxide reductase"/>
    <property type="match status" value="1"/>
</dbReference>
<evidence type="ECO:0000256" key="6">
    <source>
        <dbReference type="ARBA" id="ARBA00023002"/>
    </source>
</evidence>
<dbReference type="GO" id="GO:0006979">
    <property type="term" value="P:response to oxidative stress"/>
    <property type="evidence" value="ECO:0007669"/>
    <property type="project" value="InterPro"/>
</dbReference>
<evidence type="ECO:0000256" key="2">
    <source>
        <dbReference type="ARBA" id="ARBA00012499"/>
    </source>
</evidence>
<dbReference type="PANTHER" id="PTHR10173:SF52">
    <property type="entry name" value="METHIONINE-R-SULFOXIDE REDUCTASE B1"/>
    <property type="match status" value="1"/>
</dbReference>
<accession>A0A939DJ03</accession>
<sequence>MATRDDAYWRDRLTPQQFHVCRQKGTERAFTGEYWDCDVVGSYHCRCCEAPLFHSSDKYDAGCGWPSFCRSVSREAIKEQADASHGMHRTEVQCRACGCHLGHVFNDGPPPTGLRYCINSSSILLVPETVTENANK</sequence>
<evidence type="ECO:0000313" key="12">
    <source>
        <dbReference type="Proteomes" id="UP000664303"/>
    </source>
</evidence>
<comment type="cofactor">
    <cofactor evidence="9">
        <name>Zn(2+)</name>
        <dbReference type="ChEBI" id="CHEBI:29105"/>
    </cofactor>
    <text evidence="9">Binds 1 zinc ion per subunit. The zinc ion is important for the structural integrity of the protein.</text>
</comment>
<evidence type="ECO:0000256" key="5">
    <source>
        <dbReference type="ARBA" id="ARBA00022833"/>
    </source>
</evidence>
<comment type="catalytic activity">
    <reaction evidence="7 9">
        <text>L-methionyl-[protein] + [thioredoxin]-disulfide + H2O = L-methionyl-(R)-S-oxide-[protein] + [thioredoxin]-dithiol</text>
        <dbReference type="Rhea" id="RHEA:24164"/>
        <dbReference type="Rhea" id="RHEA-COMP:10698"/>
        <dbReference type="Rhea" id="RHEA-COMP:10700"/>
        <dbReference type="Rhea" id="RHEA-COMP:12313"/>
        <dbReference type="Rhea" id="RHEA-COMP:12314"/>
        <dbReference type="ChEBI" id="CHEBI:15377"/>
        <dbReference type="ChEBI" id="CHEBI:16044"/>
        <dbReference type="ChEBI" id="CHEBI:29950"/>
        <dbReference type="ChEBI" id="CHEBI:45764"/>
        <dbReference type="ChEBI" id="CHEBI:50058"/>
        <dbReference type="EC" id="1.8.4.12"/>
    </reaction>
</comment>
<dbReference type="AlphaFoldDB" id="A0A939DJ03"/>
<dbReference type="RefSeq" id="WP_206562299.1">
    <property type="nucleotide sequence ID" value="NZ_JAFKCZ010000019.1"/>
</dbReference>
<comment type="caution">
    <text evidence="11">The sequence shown here is derived from an EMBL/GenBank/DDBJ whole genome shotgun (WGS) entry which is preliminary data.</text>
</comment>
<evidence type="ECO:0000256" key="8">
    <source>
        <dbReference type="ARBA" id="ARBA00075819"/>
    </source>
</evidence>
<dbReference type="InterPro" id="IPR011057">
    <property type="entry name" value="Mss4-like_sf"/>
</dbReference>
<dbReference type="GO" id="GO:0008270">
    <property type="term" value="F:zinc ion binding"/>
    <property type="evidence" value="ECO:0007669"/>
    <property type="project" value="UniProtKB-UniRule"/>
</dbReference>
<comment type="similarity">
    <text evidence="1 9">Belongs to the MsrB Met sulfoxide reductase family.</text>
</comment>
<evidence type="ECO:0000259" key="10">
    <source>
        <dbReference type="PROSITE" id="PS51790"/>
    </source>
</evidence>
<dbReference type="InterPro" id="IPR002579">
    <property type="entry name" value="Met_Sox_Rdtase_MsrB_dom"/>
</dbReference>
<dbReference type="GO" id="GO:0005737">
    <property type="term" value="C:cytoplasm"/>
    <property type="evidence" value="ECO:0007669"/>
    <property type="project" value="TreeGrafter"/>
</dbReference>
<evidence type="ECO:0000256" key="7">
    <source>
        <dbReference type="ARBA" id="ARBA00048488"/>
    </source>
</evidence>
<evidence type="ECO:0000256" key="4">
    <source>
        <dbReference type="ARBA" id="ARBA00022723"/>
    </source>
</evidence>
<feature type="active site" description="Nucleophile" evidence="9">
    <location>
        <position position="117"/>
    </location>
</feature>
<dbReference type="PROSITE" id="PS51790">
    <property type="entry name" value="MSRB"/>
    <property type="match status" value="1"/>
</dbReference>
<dbReference type="GO" id="GO:0030091">
    <property type="term" value="P:protein repair"/>
    <property type="evidence" value="ECO:0007669"/>
    <property type="project" value="InterPro"/>
</dbReference>
<evidence type="ECO:0000313" key="11">
    <source>
        <dbReference type="EMBL" id="MBN7798853.1"/>
    </source>
</evidence>
<feature type="binding site" evidence="9">
    <location>
        <position position="94"/>
    </location>
    <ligand>
        <name>Zn(2+)</name>
        <dbReference type="ChEBI" id="CHEBI:29105"/>
    </ligand>
</feature>
<gene>
    <name evidence="9 11" type="primary">msrB</name>
    <name evidence="11" type="ORF">JYP50_19805</name>
</gene>
<dbReference type="FunFam" id="2.170.150.20:FF:000001">
    <property type="entry name" value="Peptide methionine sulfoxide reductase MsrB"/>
    <property type="match status" value="1"/>
</dbReference>
<feature type="domain" description="MsrB" evidence="10">
    <location>
        <begin position="6"/>
        <end position="128"/>
    </location>
</feature>
<dbReference type="Pfam" id="PF01641">
    <property type="entry name" value="SelR"/>
    <property type="match status" value="1"/>
</dbReference>
<proteinExistence type="inferred from homology"/>
<dbReference type="GO" id="GO:0033743">
    <property type="term" value="F:peptide-methionine (R)-S-oxide reductase activity"/>
    <property type="evidence" value="ECO:0007669"/>
    <property type="project" value="UniProtKB-UniRule"/>
</dbReference>
<dbReference type="Proteomes" id="UP000664303">
    <property type="component" value="Unassembled WGS sequence"/>
</dbReference>
<evidence type="ECO:0000256" key="9">
    <source>
        <dbReference type="HAMAP-Rule" id="MF_01400"/>
    </source>
</evidence>